<feature type="transmembrane region" description="Helical" evidence="4">
    <location>
        <begin position="278"/>
        <end position="299"/>
    </location>
</feature>
<feature type="domain" description="Major facilitator superfamily (MFS) profile" evidence="5">
    <location>
        <begin position="38"/>
        <end position="427"/>
    </location>
</feature>
<dbReference type="OrthoDB" id="5966585at2"/>
<dbReference type="SUPFAM" id="SSF103473">
    <property type="entry name" value="MFS general substrate transporter"/>
    <property type="match status" value="1"/>
</dbReference>
<keyword evidence="7" id="KW-1185">Reference proteome</keyword>
<feature type="transmembrane region" description="Helical" evidence="4">
    <location>
        <begin position="400"/>
        <end position="423"/>
    </location>
</feature>
<dbReference type="Gene3D" id="1.20.1250.20">
    <property type="entry name" value="MFS general substrate transporter like domains"/>
    <property type="match status" value="1"/>
</dbReference>
<feature type="transmembrane region" description="Helical" evidence="4">
    <location>
        <begin position="365"/>
        <end position="388"/>
    </location>
</feature>
<dbReference type="RefSeq" id="WP_147713935.1">
    <property type="nucleotide sequence ID" value="NZ_VKAD01000001.1"/>
</dbReference>
<keyword evidence="3 4" id="KW-0472">Membrane</keyword>
<proteinExistence type="predicted"/>
<accession>A0A5C8Z9V3</accession>
<gene>
    <name evidence="6" type="ORF">FME95_08380</name>
</gene>
<evidence type="ECO:0000313" key="7">
    <source>
        <dbReference type="Proteomes" id="UP000321764"/>
    </source>
</evidence>
<feature type="transmembrane region" description="Helical" evidence="4">
    <location>
        <begin position="37"/>
        <end position="57"/>
    </location>
</feature>
<feature type="transmembrane region" description="Helical" evidence="4">
    <location>
        <begin position="306"/>
        <end position="326"/>
    </location>
</feature>
<keyword evidence="2 4" id="KW-1133">Transmembrane helix</keyword>
<keyword evidence="1 4" id="KW-0812">Transmembrane</keyword>
<protein>
    <submittedName>
        <fullName evidence="6">MFS transporter</fullName>
    </submittedName>
</protein>
<evidence type="ECO:0000256" key="2">
    <source>
        <dbReference type="ARBA" id="ARBA00022989"/>
    </source>
</evidence>
<dbReference type="Proteomes" id="UP000321764">
    <property type="component" value="Unassembled WGS sequence"/>
</dbReference>
<feature type="transmembrane region" description="Helical" evidence="4">
    <location>
        <begin position="332"/>
        <end position="353"/>
    </location>
</feature>
<dbReference type="InterPro" id="IPR011701">
    <property type="entry name" value="MFS"/>
</dbReference>
<feature type="transmembrane region" description="Helical" evidence="4">
    <location>
        <begin position="164"/>
        <end position="185"/>
    </location>
</feature>
<comment type="caution">
    <text evidence="6">The sequence shown here is derived from an EMBL/GenBank/DDBJ whole genome shotgun (WGS) entry which is preliminary data.</text>
</comment>
<evidence type="ECO:0000256" key="1">
    <source>
        <dbReference type="ARBA" id="ARBA00022692"/>
    </source>
</evidence>
<feature type="transmembrane region" description="Helical" evidence="4">
    <location>
        <begin position="191"/>
        <end position="214"/>
    </location>
</feature>
<dbReference type="Pfam" id="PF07690">
    <property type="entry name" value="MFS_1"/>
    <property type="match status" value="1"/>
</dbReference>
<reference evidence="6 7" key="1">
    <citation type="submission" date="2019-07" db="EMBL/GenBank/DDBJ databases">
        <title>Reinekea sp. strain SSH23 genome sequencing and assembly.</title>
        <authorList>
            <person name="Kim I."/>
        </authorList>
    </citation>
    <scope>NUCLEOTIDE SEQUENCE [LARGE SCALE GENOMIC DNA]</scope>
    <source>
        <strain evidence="6 7">SSH23</strain>
    </source>
</reference>
<feature type="transmembrane region" description="Helical" evidence="4">
    <location>
        <begin position="245"/>
        <end position="272"/>
    </location>
</feature>
<dbReference type="PANTHER" id="PTHR11360:SF290">
    <property type="entry name" value="MONOCARBOXYLATE MFS PERMEASE"/>
    <property type="match status" value="1"/>
</dbReference>
<dbReference type="PROSITE" id="PS50850">
    <property type="entry name" value="MFS"/>
    <property type="match status" value="1"/>
</dbReference>
<evidence type="ECO:0000313" key="6">
    <source>
        <dbReference type="EMBL" id="TXR54537.1"/>
    </source>
</evidence>
<feature type="transmembrane region" description="Helical" evidence="4">
    <location>
        <begin position="77"/>
        <end position="97"/>
    </location>
</feature>
<sequence>MKSLFSQVAYCIDRAYCSVGLDVHQYAQRKPERAQKIAIWLLAIGQTLGYAGLYYIFSALLFSWDASLGWGKEKLTLAFMAAAFAGAAVSPFAGRIVDMGGSRWLLSGGMALGALALILLSTTQHYAGFIVCWLLLGVSHELALYGPCFAFVTRTTGLQASRNITLITLMAGFASTLALPAGAFLAESIGWRSTCLVFAAVVAFIGAPALYAGATMIECCPSKIDLPEAKKQNKQAFALIRKRPAFWLLCLAFPLIGFTTNLLLIHIIPILIESGMALSQAVLVTVFFGPMQVVGRLTIMLLAGRLNSLALTIVSCAGIFIAVLLLKTVGTIALAGYAFAILFGACNGILSILKPLVTANVLGKTAIGMVTGSMAVPYLIMVALSPQIGSFLWRIDGYDLALNVAAGVSATALITLLSLVFLLRRSRD</sequence>
<evidence type="ECO:0000256" key="3">
    <source>
        <dbReference type="ARBA" id="ARBA00023136"/>
    </source>
</evidence>
<dbReference type="InterPro" id="IPR050327">
    <property type="entry name" value="Proton-linked_MCT"/>
</dbReference>
<dbReference type="EMBL" id="VKAD01000001">
    <property type="protein sequence ID" value="TXR54537.1"/>
    <property type="molecule type" value="Genomic_DNA"/>
</dbReference>
<dbReference type="PANTHER" id="PTHR11360">
    <property type="entry name" value="MONOCARBOXYLATE TRANSPORTER"/>
    <property type="match status" value="1"/>
</dbReference>
<evidence type="ECO:0000256" key="4">
    <source>
        <dbReference type="SAM" id="Phobius"/>
    </source>
</evidence>
<feature type="transmembrane region" description="Helical" evidence="4">
    <location>
        <begin position="126"/>
        <end position="152"/>
    </location>
</feature>
<organism evidence="6 7">
    <name type="scientific">Reinekea thalattae</name>
    <dbReference type="NCBI Taxonomy" id="2593301"/>
    <lineage>
        <taxon>Bacteria</taxon>
        <taxon>Pseudomonadati</taxon>
        <taxon>Pseudomonadota</taxon>
        <taxon>Gammaproteobacteria</taxon>
        <taxon>Oceanospirillales</taxon>
        <taxon>Saccharospirillaceae</taxon>
        <taxon>Reinekea</taxon>
    </lineage>
</organism>
<dbReference type="GO" id="GO:0022857">
    <property type="term" value="F:transmembrane transporter activity"/>
    <property type="evidence" value="ECO:0007669"/>
    <property type="project" value="InterPro"/>
</dbReference>
<dbReference type="InterPro" id="IPR036259">
    <property type="entry name" value="MFS_trans_sf"/>
</dbReference>
<name>A0A5C8Z9V3_9GAMM</name>
<dbReference type="InterPro" id="IPR020846">
    <property type="entry name" value="MFS_dom"/>
</dbReference>
<evidence type="ECO:0000259" key="5">
    <source>
        <dbReference type="PROSITE" id="PS50850"/>
    </source>
</evidence>
<feature type="transmembrane region" description="Helical" evidence="4">
    <location>
        <begin position="104"/>
        <end position="120"/>
    </location>
</feature>
<dbReference type="AlphaFoldDB" id="A0A5C8Z9V3"/>